<dbReference type="AlphaFoldDB" id="A0A7J6KTC6"/>
<comment type="caution">
    <text evidence="2">The sequence shown here is derived from an EMBL/GenBank/DDBJ whole genome shotgun (WGS) entry which is preliminary data.</text>
</comment>
<keyword evidence="3" id="KW-1185">Reference proteome</keyword>
<sequence length="506" mass="56494">MIVLKKKVPPLALTAREIELYIAAGALDAAEFPDYSLAHKDSELPLVGFEYGRQCSISITTDVGEPTRPLDSFPEMMSEDDLKEEDLVAVLDMEELWEGKDMTSDSPGTDTEEGDLDDMAMNELSLLAEKKAENAAFESPTRSIPSDECLFGCLTETRTPRNVAKRRALTSSPGGVSPSFNDEMQTICLKVLNEFASSHRGDSLTKKCLARYNDFKHQRICLSRTDGVAAPALLDVTYGMADVWIKKQLKLHSLPARESMFDATTRSEMMHLHNTLSAVSSSCEAALQEPVKAADVKILTSCFDGGPKAITSKEVHQEVLKSRGDASEHRSTGERRDEKKDEDLCPYCGLPPDENAHKYDGRSHKYGLCPMKPAVDQSNVTRKERIHVQPGMEERRRRAQANLQLLGGLSCEGKENGRRQRSCSVCDQLWASTFHGIHHQYIGRGAGATFCPFADPVTVLDDYLRKKQEKKREYWRGQNAKRRERALVSLDACRSRSETADVQQEQ</sequence>
<gene>
    <name evidence="2" type="ORF">FOL47_001236</name>
</gene>
<dbReference type="EMBL" id="JAAPAO010001287">
    <property type="protein sequence ID" value="KAF4650320.1"/>
    <property type="molecule type" value="Genomic_DNA"/>
</dbReference>
<organism evidence="2 3">
    <name type="scientific">Perkinsus chesapeaki</name>
    <name type="common">Clam parasite</name>
    <name type="synonym">Perkinsus andrewsi</name>
    <dbReference type="NCBI Taxonomy" id="330153"/>
    <lineage>
        <taxon>Eukaryota</taxon>
        <taxon>Sar</taxon>
        <taxon>Alveolata</taxon>
        <taxon>Perkinsozoa</taxon>
        <taxon>Perkinsea</taxon>
        <taxon>Perkinsida</taxon>
        <taxon>Perkinsidae</taxon>
        <taxon>Perkinsus</taxon>
    </lineage>
</organism>
<evidence type="ECO:0000256" key="1">
    <source>
        <dbReference type="SAM" id="MobiDB-lite"/>
    </source>
</evidence>
<dbReference type="Proteomes" id="UP000591131">
    <property type="component" value="Unassembled WGS sequence"/>
</dbReference>
<proteinExistence type="predicted"/>
<feature type="compositionally biased region" description="Basic and acidic residues" evidence="1">
    <location>
        <begin position="316"/>
        <end position="343"/>
    </location>
</feature>
<accession>A0A7J6KTC6</accession>
<evidence type="ECO:0000313" key="2">
    <source>
        <dbReference type="EMBL" id="KAF4650320.1"/>
    </source>
</evidence>
<dbReference type="OrthoDB" id="10484692at2759"/>
<feature type="region of interest" description="Disordered" evidence="1">
    <location>
        <begin position="316"/>
        <end position="344"/>
    </location>
</feature>
<evidence type="ECO:0000313" key="3">
    <source>
        <dbReference type="Proteomes" id="UP000591131"/>
    </source>
</evidence>
<reference evidence="2 3" key="1">
    <citation type="submission" date="2020-04" db="EMBL/GenBank/DDBJ databases">
        <title>Perkinsus chesapeaki whole genome sequence.</title>
        <authorList>
            <person name="Bogema D.R."/>
        </authorList>
    </citation>
    <scope>NUCLEOTIDE SEQUENCE [LARGE SCALE GENOMIC DNA]</scope>
    <source>
        <strain evidence="2">ATCC PRA-425</strain>
    </source>
</reference>
<protein>
    <submittedName>
        <fullName evidence="2">Uncharacterized protein</fullName>
    </submittedName>
</protein>
<name>A0A7J6KTC6_PERCH</name>